<dbReference type="Proteomes" id="UP000609064">
    <property type="component" value="Unassembled WGS sequence"/>
</dbReference>
<dbReference type="EMBL" id="BMKK01000016">
    <property type="protein sequence ID" value="GGD80366.1"/>
    <property type="molecule type" value="Genomic_DNA"/>
</dbReference>
<dbReference type="RefSeq" id="WP_188770773.1">
    <property type="nucleotide sequence ID" value="NZ_BMKK01000016.1"/>
</dbReference>
<evidence type="ECO:0000313" key="1">
    <source>
        <dbReference type="EMBL" id="GGD80366.1"/>
    </source>
</evidence>
<dbReference type="AlphaFoldDB" id="A0A916Z8G8"/>
<keyword evidence="2" id="KW-1185">Reference proteome</keyword>
<proteinExistence type="predicted"/>
<reference evidence="1" key="1">
    <citation type="journal article" date="2014" name="Int. J. Syst. Evol. Microbiol.">
        <title>Complete genome sequence of Corynebacterium casei LMG S-19264T (=DSM 44701T), isolated from a smear-ripened cheese.</title>
        <authorList>
            <consortium name="US DOE Joint Genome Institute (JGI-PGF)"/>
            <person name="Walter F."/>
            <person name="Albersmeier A."/>
            <person name="Kalinowski J."/>
            <person name="Ruckert C."/>
        </authorList>
    </citation>
    <scope>NUCLEOTIDE SEQUENCE</scope>
    <source>
        <strain evidence="1">CGMCC 1.15958</strain>
    </source>
</reference>
<sequence length="95" mass="11271">MDLITFKNTLKENQVPKTLPILVQALWHDAKGDWEAAHNIAQTKEGTLAYDQLHAYLHRKEGDRFNANYWYRRIGESMPKISLEEEWEVLVERFL</sequence>
<comment type="caution">
    <text evidence="1">The sequence shown here is derived from an EMBL/GenBank/DDBJ whole genome shotgun (WGS) entry which is preliminary data.</text>
</comment>
<reference evidence="1" key="2">
    <citation type="submission" date="2020-09" db="EMBL/GenBank/DDBJ databases">
        <authorList>
            <person name="Sun Q."/>
            <person name="Zhou Y."/>
        </authorList>
    </citation>
    <scope>NUCLEOTIDE SEQUENCE</scope>
    <source>
        <strain evidence="1">CGMCC 1.15958</strain>
    </source>
</reference>
<evidence type="ECO:0000313" key="2">
    <source>
        <dbReference type="Proteomes" id="UP000609064"/>
    </source>
</evidence>
<name>A0A916Z8G8_9BACT</name>
<gene>
    <name evidence="1" type="ORF">GCM10011514_50530</name>
</gene>
<organism evidence="1 2">
    <name type="scientific">Emticicia aquatilis</name>
    <dbReference type="NCBI Taxonomy" id="1537369"/>
    <lineage>
        <taxon>Bacteria</taxon>
        <taxon>Pseudomonadati</taxon>
        <taxon>Bacteroidota</taxon>
        <taxon>Cytophagia</taxon>
        <taxon>Cytophagales</taxon>
        <taxon>Leadbetterellaceae</taxon>
        <taxon>Emticicia</taxon>
    </lineage>
</organism>
<protein>
    <submittedName>
        <fullName evidence="1">Uncharacterized protein</fullName>
    </submittedName>
</protein>
<accession>A0A916Z8G8</accession>